<name>A0A1S0U4N0_LOALO</name>
<dbReference type="GeneID" id="9940850"/>
<organism evidence="1">
    <name type="scientific">Loa loa</name>
    <name type="common">Eye worm</name>
    <name type="synonym">Filaria loa</name>
    <dbReference type="NCBI Taxonomy" id="7209"/>
    <lineage>
        <taxon>Eukaryota</taxon>
        <taxon>Metazoa</taxon>
        <taxon>Ecdysozoa</taxon>
        <taxon>Nematoda</taxon>
        <taxon>Chromadorea</taxon>
        <taxon>Rhabditida</taxon>
        <taxon>Spirurina</taxon>
        <taxon>Spiruromorpha</taxon>
        <taxon>Filarioidea</taxon>
        <taxon>Onchocercidae</taxon>
        <taxon>Loa</taxon>
    </lineage>
</organism>
<gene>
    <name evidence="1" type="ORF">LOAG_03461</name>
</gene>
<accession>A0A1S0U4N0</accession>
<sequence length="176" mass="20135">MGMGIRLNGITNVPNELQKHADYLHFYRRDEMGEQKHDREKENGVEDLALTAKVTKTKIWTMTHSPVKTACLITDATTDARARRLKKRQTRNRLTKKNDLLRVATQFVYELSNVRKGTEIDEHAGNVKLCRKKVVNINENEGKVDEFLKSNESAIGKVIISVMEALLSTLIISNEW</sequence>
<dbReference type="KEGG" id="loa:LOAG_03461"/>
<dbReference type="RefSeq" id="XP_003139046.1">
    <property type="nucleotide sequence ID" value="XM_003138998.1"/>
</dbReference>
<dbReference type="AlphaFoldDB" id="A0A1S0U4N0"/>
<dbReference type="EMBL" id="JH712069">
    <property type="protein sequence ID" value="EFO25029.1"/>
    <property type="molecule type" value="Genomic_DNA"/>
</dbReference>
<proteinExistence type="predicted"/>
<evidence type="ECO:0000313" key="1">
    <source>
        <dbReference type="EMBL" id="EFO25029.1"/>
    </source>
</evidence>
<dbReference type="CTD" id="9940850"/>
<dbReference type="InParanoid" id="A0A1S0U4N0"/>
<protein>
    <submittedName>
        <fullName evidence="1">Uncharacterized protein</fullName>
    </submittedName>
</protein>
<reference evidence="1" key="1">
    <citation type="submission" date="2012-04" db="EMBL/GenBank/DDBJ databases">
        <title>The Genome Sequence of Loa loa.</title>
        <authorList>
            <consortium name="The Broad Institute Genome Sequencing Platform"/>
            <consortium name="Broad Institute Genome Sequencing Center for Infectious Disease"/>
            <person name="Nutman T.B."/>
            <person name="Fink D.L."/>
            <person name="Russ C."/>
            <person name="Young S."/>
            <person name="Zeng Q."/>
            <person name="Gargeya S."/>
            <person name="Alvarado L."/>
            <person name="Berlin A."/>
            <person name="Chapman S.B."/>
            <person name="Chen Z."/>
            <person name="Freedman E."/>
            <person name="Gellesch M."/>
            <person name="Goldberg J."/>
            <person name="Griggs A."/>
            <person name="Gujja S."/>
            <person name="Heilman E.R."/>
            <person name="Heiman D."/>
            <person name="Howarth C."/>
            <person name="Mehta T."/>
            <person name="Neiman D."/>
            <person name="Pearson M."/>
            <person name="Roberts A."/>
            <person name="Saif S."/>
            <person name="Shea T."/>
            <person name="Shenoy N."/>
            <person name="Sisk P."/>
            <person name="Stolte C."/>
            <person name="Sykes S."/>
            <person name="White J."/>
            <person name="Yandava C."/>
            <person name="Haas B."/>
            <person name="Henn M.R."/>
            <person name="Nusbaum C."/>
            <person name="Birren B."/>
        </authorList>
    </citation>
    <scope>NUCLEOTIDE SEQUENCE [LARGE SCALE GENOMIC DNA]</scope>
</reference>